<keyword evidence="2 7" id="KW-0813">Transport</keyword>
<comment type="caution">
    <text evidence="8">The sequence shown here is derived from an EMBL/GenBank/DDBJ whole genome shotgun (WGS) entry which is preliminary data.</text>
</comment>
<keyword evidence="7" id="KW-1003">Cell membrane</keyword>
<accession>A0ABT7VB58</accession>
<keyword evidence="4 7" id="KW-0406">Ion transport</keyword>
<proteinExistence type="inferred from homology"/>
<evidence type="ECO:0000256" key="6">
    <source>
        <dbReference type="ARBA" id="ARBA00023310"/>
    </source>
</evidence>
<comment type="function">
    <text evidence="7">F(1)F(0) ATP synthase produces ATP from ADP in the presence of a proton or sodium gradient. F-type ATPases consist of two structural domains, F(1) containing the extramembraneous catalytic core and F(0) containing the membrane proton channel, linked together by a central stalk and a peripheral stalk. During catalysis, ATP synthesis in the catalytic domain of F(1) is coupled via a rotary mechanism of the central stalk subunits to proton translocation.</text>
</comment>
<gene>
    <name evidence="7" type="primary">atpH</name>
    <name evidence="8" type="ORF">QUW28_09465</name>
</gene>
<keyword evidence="7" id="KW-0139">CF(1)</keyword>
<evidence type="ECO:0000313" key="8">
    <source>
        <dbReference type="EMBL" id="MDM8275716.1"/>
    </source>
</evidence>
<comment type="similarity">
    <text evidence="7">Belongs to the ATPase delta chain family.</text>
</comment>
<evidence type="ECO:0000256" key="7">
    <source>
        <dbReference type="HAMAP-Rule" id="MF_01416"/>
    </source>
</evidence>
<dbReference type="InterPro" id="IPR000711">
    <property type="entry name" value="ATPase_OSCP/dsu"/>
</dbReference>
<comment type="function">
    <text evidence="7">This protein is part of the stalk that links CF(0) to CF(1). It either transmits conformational changes from CF(0) to CF(1) or is implicated in proton conduction.</text>
</comment>
<evidence type="ECO:0000256" key="5">
    <source>
        <dbReference type="ARBA" id="ARBA00023136"/>
    </source>
</evidence>
<dbReference type="Proteomes" id="UP001529421">
    <property type="component" value="Unassembled WGS sequence"/>
</dbReference>
<evidence type="ECO:0000256" key="2">
    <source>
        <dbReference type="ARBA" id="ARBA00022448"/>
    </source>
</evidence>
<dbReference type="RefSeq" id="WP_289545938.1">
    <property type="nucleotide sequence ID" value="NZ_JAUDDZ010000018.1"/>
</dbReference>
<name>A0ABT7VB58_9ACTN</name>
<evidence type="ECO:0000256" key="3">
    <source>
        <dbReference type="ARBA" id="ARBA00022781"/>
    </source>
</evidence>
<dbReference type="HAMAP" id="MF_01416">
    <property type="entry name" value="ATP_synth_delta_bact"/>
    <property type="match status" value="1"/>
</dbReference>
<reference evidence="9" key="1">
    <citation type="submission" date="2023-06" db="EMBL/GenBank/DDBJ databases">
        <title>Identification and characterization of horizontal gene transfer across gut microbiota members of farm animals based on homology search.</title>
        <authorList>
            <person name="Zeman M."/>
            <person name="Kubasova T."/>
            <person name="Jahodarova E."/>
            <person name="Nykrynova M."/>
            <person name="Rychlik I."/>
        </authorList>
    </citation>
    <scope>NUCLEOTIDE SEQUENCE [LARGE SCALE GENOMIC DNA]</scope>
    <source>
        <strain evidence="9">154_Feed</strain>
    </source>
</reference>
<dbReference type="PANTHER" id="PTHR11910">
    <property type="entry name" value="ATP SYNTHASE DELTA CHAIN"/>
    <property type="match status" value="1"/>
</dbReference>
<reference evidence="8 9" key="2">
    <citation type="submission" date="2023-06" db="EMBL/GenBank/DDBJ databases">
        <authorList>
            <person name="Zeman M."/>
            <person name="Kubasova T."/>
            <person name="Jahodarova E."/>
            <person name="Nykrynova M."/>
            <person name="Rychlik I."/>
        </authorList>
    </citation>
    <scope>NUCLEOTIDE SEQUENCE [LARGE SCALE GENOMIC DNA]</scope>
    <source>
        <strain evidence="8 9">154_Feed</strain>
    </source>
</reference>
<organism evidence="8 9">
    <name type="scientific">Enorma phocaeensis</name>
    <dbReference type="NCBI Taxonomy" id="1871019"/>
    <lineage>
        <taxon>Bacteria</taxon>
        <taxon>Bacillati</taxon>
        <taxon>Actinomycetota</taxon>
        <taxon>Coriobacteriia</taxon>
        <taxon>Coriobacteriales</taxon>
        <taxon>Coriobacteriaceae</taxon>
        <taxon>Enorma</taxon>
    </lineage>
</organism>
<dbReference type="Pfam" id="PF00213">
    <property type="entry name" value="OSCP"/>
    <property type="match status" value="1"/>
</dbReference>
<comment type="subcellular location">
    <subcellularLocation>
        <location evidence="7">Cell membrane</location>
        <topology evidence="7">Peripheral membrane protein</topology>
    </subcellularLocation>
    <subcellularLocation>
        <location evidence="1">Membrane</location>
    </subcellularLocation>
</comment>
<keyword evidence="9" id="KW-1185">Reference proteome</keyword>
<evidence type="ECO:0000313" key="9">
    <source>
        <dbReference type="Proteomes" id="UP001529421"/>
    </source>
</evidence>
<keyword evidence="5 7" id="KW-0472">Membrane</keyword>
<keyword evidence="6 7" id="KW-0066">ATP synthesis</keyword>
<evidence type="ECO:0000256" key="4">
    <source>
        <dbReference type="ARBA" id="ARBA00023065"/>
    </source>
</evidence>
<protein>
    <recommendedName>
        <fullName evidence="7">ATP synthase subunit delta</fullName>
    </recommendedName>
    <alternativeName>
        <fullName evidence="7">ATP synthase F(1) sector subunit delta</fullName>
    </alternativeName>
    <alternativeName>
        <fullName evidence="7">F-type ATPase subunit delta</fullName>
        <shortName evidence="7">F-ATPase subunit delta</shortName>
    </alternativeName>
</protein>
<evidence type="ECO:0000256" key="1">
    <source>
        <dbReference type="ARBA" id="ARBA00004370"/>
    </source>
</evidence>
<keyword evidence="3 7" id="KW-0375">Hydrogen ion transport</keyword>
<dbReference type="EMBL" id="JAUDDZ010000018">
    <property type="protein sequence ID" value="MDM8275716.1"/>
    <property type="molecule type" value="Genomic_DNA"/>
</dbReference>
<sequence length="159" mass="17553">MPTSRRENRVVETYARSLMESAKADGRVFDDLKNLEVLAQASPELLAALSCMVTRGQLDMLPQVAEAFRAMADEDKDVVGVTVTTAIPLDDELRAKIRARLEQDLDREVFLIEQVDPTIIGGLVLEARGQRRDVSVKTQLRAARKTLVETTMKAGGDLA</sequence>